<evidence type="ECO:0000256" key="1">
    <source>
        <dbReference type="ARBA" id="ARBA00012831"/>
    </source>
</evidence>
<comment type="catalytic activity">
    <reaction evidence="9">
        <text>tRNA(Pro) + L-proline + ATP = L-prolyl-tRNA(Pro) + AMP + diphosphate</text>
        <dbReference type="Rhea" id="RHEA:14305"/>
        <dbReference type="Rhea" id="RHEA-COMP:9700"/>
        <dbReference type="Rhea" id="RHEA-COMP:9702"/>
        <dbReference type="ChEBI" id="CHEBI:30616"/>
        <dbReference type="ChEBI" id="CHEBI:33019"/>
        <dbReference type="ChEBI" id="CHEBI:60039"/>
        <dbReference type="ChEBI" id="CHEBI:78442"/>
        <dbReference type="ChEBI" id="CHEBI:78532"/>
        <dbReference type="ChEBI" id="CHEBI:456215"/>
        <dbReference type="EC" id="6.1.1.15"/>
    </reaction>
</comment>
<evidence type="ECO:0000256" key="3">
    <source>
        <dbReference type="ARBA" id="ARBA00022490"/>
    </source>
</evidence>
<dbReference type="Pfam" id="PF00587">
    <property type="entry name" value="tRNA-synt_2b"/>
    <property type="match status" value="1"/>
</dbReference>
<evidence type="ECO:0000256" key="7">
    <source>
        <dbReference type="ARBA" id="ARBA00022917"/>
    </source>
</evidence>
<dbReference type="GO" id="GO:0005829">
    <property type="term" value="C:cytosol"/>
    <property type="evidence" value="ECO:0007669"/>
    <property type="project" value="TreeGrafter"/>
</dbReference>
<dbReference type="InterPro" id="IPR004500">
    <property type="entry name" value="Pro-tRNA-synth_IIa_bac-type"/>
</dbReference>
<feature type="domain" description="Aminoacyl-transfer RNA synthetases class-II family profile" evidence="11">
    <location>
        <begin position="38"/>
        <end position="462"/>
    </location>
</feature>
<keyword evidence="3" id="KW-0963">Cytoplasm</keyword>
<dbReference type="PROSITE" id="PS50862">
    <property type="entry name" value="AA_TRNA_LIGASE_II"/>
    <property type="match status" value="1"/>
</dbReference>
<dbReference type="KEGG" id="ssm:Spirs_3746"/>
<dbReference type="EMBL" id="CP002116">
    <property type="protein sequence ID" value="ADK82832.1"/>
    <property type="molecule type" value="Genomic_DNA"/>
</dbReference>
<dbReference type="InterPro" id="IPR007214">
    <property type="entry name" value="YbaK/aa-tRNA-synth-assoc-dom"/>
</dbReference>
<evidence type="ECO:0000256" key="9">
    <source>
        <dbReference type="ARBA" id="ARBA00047671"/>
    </source>
</evidence>
<evidence type="ECO:0000256" key="2">
    <source>
        <dbReference type="ARBA" id="ARBA00019110"/>
    </source>
</evidence>
<keyword evidence="6" id="KW-0067">ATP-binding</keyword>
<evidence type="ECO:0000256" key="6">
    <source>
        <dbReference type="ARBA" id="ARBA00022840"/>
    </source>
</evidence>
<dbReference type="GO" id="GO:0002161">
    <property type="term" value="F:aminoacyl-tRNA deacylase activity"/>
    <property type="evidence" value="ECO:0007669"/>
    <property type="project" value="InterPro"/>
</dbReference>
<dbReference type="SUPFAM" id="SSF55681">
    <property type="entry name" value="Class II aaRS and biotin synthetases"/>
    <property type="match status" value="1"/>
</dbReference>
<dbReference type="Gene3D" id="3.40.50.800">
    <property type="entry name" value="Anticodon-binding domain"/>
    <property type="match status" value="1"/>
</dbReference>
<dbReference type="Pfam" id="PF03129">
    <property type="entry name" value="HGTP_anticodon"/>
    <property type="match status" value="1"/>
</dbReference>
<dbReference type="STRING" id="573413.Spirs_3746"/>
<dbReference type="InterPro" id="IPR036754">
    <property type="entry name" value="YbaK/aa-tRNA-synt-asso_dom_sf"/>
</dbReference>
<dbReference type="PRINTS" id="PR01046">
    <property type="entry name" value="TRNASYNTHPRO"/>
</dbReference>
<sequence>MRYRHLFGKTLRSTPQDVKSEGLSFLLRGGFIRPLGHGLYSYLPLGVKVVEKLRKIIREEMDRLGGQEVSVPLVNPADIWKRSGREHLIDRAMIRFSDRSGRRYVLSPSHEEAFVELARYGLRSYRDFPVLLFQFQRKFRDEERVRQGLVRLKEFEMKDAYSFHRSATALNNFFPKMFAAYERIFSRCGLDILTAESGVGYMRGEKAYEFLLPSNLGDDVVMSCPVCGYRANRHVARGRKQYSQGVPGRMEEVPTPGIQTIDGVSEFLGVQNSSLMKSIVYRTPDGYAMAVVRGDYDISEEKLSAYLGKPLIAFAGPSELASLGLVPGYLGPLSAPPSLPVVVDDSVAGSVNLITGGGKPDTHILNCNFGRDFESEHVVDIAMIRKSDRCIQCGTPLEAVRAIELGNIFKLGDFYARGMELVFREENGKRLYPHMGSYGIGIDRLLGAIAETKRDERGLLWPPSLAPYRFFLMGIGKGASVRREVEQLYASISEDTLIDDRSESPGVKFKDSELMGIPWRIVISASTLEEGRAELYDRRADRRRLVPLADIRSVVRALREES</sequence>
<evidence type="ECO:0000256" key="4">
    <source>
        <dbReference type="ARBA" id="ARBA00022598"/>
    </source>
</evidence>
<evidence type="ECO:0000256" key="10">
    <source>
        <dbReference type="NCBIfam" id="TIGR00409"/>
    </source>
</evidence>
<gene>
    <name evidence="12" type="ordered locus">Spirs_3746</name>
</gene>
<dbReference type="Gene3D" id="3.90.960.10">
    <property type="entry name" value="YbaK/aminoacyl-tRNA synthetase-associated domain"/>
    <property type="match status" value="1"/>
</dbReference>
<keyword evidence="13" id="KW-1185">Reference proteome</keyword>
<name>E1R7X7_SEDSS</name>
<dbReference type="InterPro" id="IPR004154">
    <property type="entry name" value="Anticodon-bd"/>
</dbReference>
<dbReference type="PANTHER" id="PTHR42753:SF2">
    <property type="entry name" value="PROLINE--TRNA LIGASE"/>
    <property type="match status" value="1"/>
</dbReference>
<dbReference type="InterPro" id="IPR045864">
    <property type="entry name" value="aa-tRNA-synth_II/BPL/LPL"/>
</dbReference>
<dbReference type="GO" id="GO:0006433">
    <property type="term" value="P:prolyl-tRNA aminoacylation"/>
    <property type="evidence" value="ECO:0007669"/>
    <property type="project" value="UniProtKB-UniRule"/>
</dbReference>
<proteinExistence type="predicted"/>
<dbReference type="OrthoDB" id="9809052at2"/>
<dbReference type="PANTHER" id="PTHR42753">
    <property type="entry name" value="MITOCHONDRIAL RIBOSOME PROTEIN L39/PROLYL-TRNA LIGASE FAMILY MEMBER"/>
    <property type="match status" value="1"/>
</dbReference>
<dbReference type="GO" id="GO:0005524">
    <property type="term" value="F:ATP binding"/>
    <property type="evidence" value="ECO:0007669"/>
    <property type="project" value="UniProtKB-KW"/>
</dbReference>
<evidence type="ECO:0000256" key="8">
    <source>
        <dbReference type="ARBA" id="ARBA00023146"/>
    </source>
</evidence>
<evidence type="ECO:0000313" key="13">
    <source>
        <dbReference type="Proteomes" id="UP000002318"/>
    </source>
</evidence>
<dbReference type="SUPFAM" id="SSF52954">
    <property type="entry name" value="Class II aaRS ABD-related"/>
    <property type="match status" value="1"/>
</dbReference>
<evidence type="ECO:0000259" key="11">
    <source>
        <dbReference type="PROSITE" id="PS50862"/>
    </source>
</evidence>
<evidence type="ECO:0000256" key="5">
    <source>
        <dbReference type="ARBA" id="ARBA00022741"/>
    </source>
</evidence>
<evidence type="ECO:0000313" key="12">
    <source>
        <dbReference type="EMBL" id="ADK82832.1"/>
    </source>
</evidence>
<dbReference type="HOGENOM" id="CLU_016739_0_0_12"/>
<organism evidence="12 13">
    <name type="scientific">Sediminispirochaeta smaragdinae (strain DSM 11293 / JCM 15392 / SEBR 4228)</name>
    <name type="common">Spirochaeta smaragdinae</name>
    <dbReference type="NCBI Taxonomy" id="573413"/>
    <lineage>
        <taxon>Bacteria</taxon>
        <taxon>Pseudomonadati</taxon>
        <taxon>Spirochaetota</taxon>
        <taxon>Spirochaetia</taxon>
        <taxon>Spirochaetales</taxon>
        <taxon>Spirochaetaceae</taxon>
        <taxon>Sediminispirochaeta</taxon>
    </lineage>
</organism>
<keyword evidence="4" id="KW-0436">Ligase</keyword>
<dbReference type="RefSeq" id="WP_013256291.1">
    <property type="nucleotide sequence ID" value="NC_014364.1"/>
</dbReference>
<dbReference type="EC" id="6.1.1.15" evidence="1 10"/>
<dbReference type="InterPro" id="IPR006195">
    <property type="entry name" value="aa-tRNA-synth_II"/>
</dbReference>
<dbReference type="eggNOG" id="COG0442">
    <property type="taxonomic scope" value="Bacteria"/>
</dbReference>
<dbReference type="Proteomes" id="UP000002318">
    <property type="component" value="Chromosome"/>
</dbReference>
<dbReference type="SUPFAM" id="SSF55826">
    <property type="entry name" value="YbaK/ProRS associated domain"/>
    <property type="match status" value="1"/>
</dbReference>
<dbReference type="InterPro" id="IPR002314">
    <property type="entry name" value="aa-tRNA-synt_IIb"/>
</dbReference>
<keyword evidence="8" id="KW-0030">Aminoacyl-tRNA synthetase</keyword>
<dbReference type="Gene3D" id="3.30.930.10">
    <property type="entry name" value="Bira Bifunctional Protein, Domain 2"/>
    <property type="match status" value="2"/>
</dbReference>
<dbReference type="InterPro" id="IPR050062">
    <property type="entry name" value="Pro-tRNA_synthetase"/>
</dbReference>
<dbReference type="InterPro" id="IPR036621">
    <property type="entry name" value="Anticodon-bd_dom_sf"/>
</dbReference>
<accession>E1R7X7</accession>
<dbReference type="GO" id="GO:0004827">
    <property type="term" value="F:proline-tRNA ligase activity"/>
    <property type="evidence" value="ECO:0007669"/>
    <property type="project" value="UniProtKB-UniRule"/>
</dbReference>
<dbReference type="Pfam" id="PF04073">
    <property type="entry name" value="tRNA_edit"/>
    <property type="match status" value="1"/>
</dbReference>
<dbReference type="CDD" id="cd04334">
    <property type="entry name" value="ProRS-INS"/>
    <property type="match status" value="1"/>
</dbReference>
<protein>
    <recommendedName>
        <fullName evidence="2 10">Proline--tRNA ligase</fullName>
        <ecNumber evidence="1 10">6.1.1.15</ecNumber>
    </recommendedName>
</protein>
<keyword evidence="7" id="KW-0648">Protein biosynthesis</keyword>
<dbReference type="AlphaFoldDB" id="E1R7X7"/>
<dbReference type="InterPro" id="IPR002316">
    <property type="entry name" value="Pro-tRNA-ligase_IIa"/>
</dbReference>
<reference evidence="12 13" key="1">
    <citation type="journal article" date="2010" name="Stand. Genomic Sci.">
        <title>Complete genome sequence of Spirochaeta smaragdinae type strain (SEBR 4228).</title>
        <authorList>
            <person name="Mavromatis K."/>
            <person name="Yasawong M."/>
            <person name="Chertkov O."/>
            <person name="Lapidus A."/>
            <person name="Lucas S."/>
            <person name="Nolan M."/>
            <person name="Del Rio T.G."/>
            <person name="Tice H."/>
            <person name="Cheng J.F."/>
            <person name="Pitluck S."/>
            <person name="Liolios K."/>
            <person name="Ivanova N."/>
            <person name="Tapia R."/>
            <person name="Han C."/>
            <person name="Bruce D."/>
            <person name="Goodwin L."/>
            <person name="Pati A."/>
            <person name="Chen A."/>
            <person name="Palaniappan K."/>
            <person name="Land M."/>
            <person name="Hauser L."/>
            <person name="Chang Y.J."/>
            <person name="Jeffries C.D."/>
            <person name="Detter J.C."/>
            <person name="Rohde M."/>
            <person name="Brambilla E."/>
            <person name="Spring S."/>
            <person name="Goker M."/>
            <person name="Sikorski J."/>
            <person name="Woyke T."/>
            <person name="Bristow J."/>
            <person name="Eisen J.A."/>
            <person name="Markowitz V."/>
            <person name="Hugenholtz P."/>
            <person name="Klenk H.P."/>
            <person name="Kyrpides N.C."/>
        </authorList>
    </citation>
    <scope>NUCLEOTIDE SEQUENCE [LARGE SCALE GENOMIC DNA]</scope>
    <source>
        <strain evidence="13">DSM 11293 / JCM 15392 / SEBR 4228</strain>
    </source>
</reference>
<dbReference type="NCBIfam" id="TIGR00409">
    <property type="entry name" value="proS_fam_II"/>
    <property type="match status" value="1"/>
</dbReference>
<keyword evidence="5" id="KW-0547">Nucleotide-binding</keyword>